<keyword evidence="2" id="KW-1185">Reference proteome</keyword>
<comment type="caution">
    <text evidence="1">The sequence shown here is derived from an EMBL/GenBank/DDBJ whole genome shotgun (WGS) entry which is preliminary data.</text>
</comment>
<gene>
    <name evidence="1" type="ORF">POM88_013369</name>
</gene>
<name>A0AAD8IZR8_9APIA</name>
<dbReference type="Proteomes" id="UP001237642">
    <property type="component" value="Unassembled WGS sequence"/>
</dbReference>
<dbReference type="AlphaFoldDB" id="A0AAD8IZR8"/>
<reference evidence="1" key="1">
    <citation type="submission" date="2023-02" db="EMBL/GenBank/DDBJ databases">
        <title>Genome of toxic invasive species Heracleum sosnowskyi carries increased number of genes despite the absence of recent whole-genome duplications.</title>
        <authorList>
            <person name="Schelkunov M."/>
            <person name="Shtratnikova V."/>
            <person name="Makarenko M."/>
            <person name="Klepikova A."/>
            <person name="Omelchenko D."/>
            <person name="Novikova G."/>
            <person name="Obukhova E."/>
            <person name="Bogdanov V."/>
            <person name="Penin A."/>
            <person name="Logacheva M."/>
        </authorList>
    </citation>
    <scope>NUCLEOTIDE SEQUENCE</scope>
    <source>
        <strain evidence="1">Hsosn_3</strain>
        <tissue evidence="1">Leaf</tissue>
    </source>
</reference>
<evidence type="ECO:0000313" key="1">
    <source>
        <dbReference type="EMBL" id="KAK1394313.1"/>
    </source>
</evidence>
<accession>A0AAD8IZR8</accession>
<reference evidence="1" key="2">
    <citation type="submission" date="2023-05" db="EMBL/GenBank/DDBJ databases">
        <authorList>
            <person name="Schelkunov M.I."/>
        </authorList>
    </citation>
    <scope>NUCLEOTIDE SEQUENCE</scope>
    <source>
        <strain evidence="1">Hsosn_3</strain>
        <tissue evidence="1">Leaf</tissue>
    </source>
</reference>
<dbReference type="EMBL" id="JAUIZM010000003">
    <property type="protein sequence ID" value="KAK1394313.1"/>
    <property type="molecule type" value="Genomic_DNA"/>
</dbReference>
<sequence length="108" mass="12641">MTDISKRPVNTKPTKTLFVSTLILSILRQGIWRGTLICIAKFEILGSEYIFHLYSLKNEPEEEDTREVEATNMSKFMDCSQWNMLLEMMMKEEMGTALRERLTVKTEE</sequence>
<protein>
    <submittedName>
        <fullName evidence="1">Uncharacterized protein</fullName>
    </submittedName>
</protein>
<organism evidence="1 2">
    <name type="scientific">Heracleum sosnowskyi</name>
    <dbReference type="NCBI Taxonomy" id="360622"/>
    <lineage>
        <taxon>Eukaryota</taxon>
        <taxon>Viridiplantae</taxon>
        <taxon>Streptophyta</taxon>
        <taxon>Embryophyta</taxon>
        <taxon>Tracheophyta</taxon>
        <taxon>Spermatophyta</taxon>
        <taxon>Magnoliopsida</taxon>
        <taxon>eudicotyledons</taxon>
        <taxon>Gunneridae</taxon>
        <taxon>Pentapetalae</taxon>
        <taxon>asterids</taxon>
        <taxon>campanulids</taxon>
        <taxon>Apiales</taxon>
        <taxon>Apiaceae</taxon>
        <taxon>Apioideae</taxon>
        <taxon>apioid superclade</taxon>
        <taxon>Tordylieae</taxon>
        <taxon>Tordyliinae</taxon>
        <taxon>Heracleum</taxon>
    </lineage>
</organism>
<evidence type="ECO:0000313" key="2">
    <source>
        <dbReference type="Proteomes" id="UP001237642"/>
    </source>
</evidence>
<proteinExistence type="predicted"/>